<gene>
    <name evidence="1" type="ORF">LX64_01899</name>
</gene>
<evidence type="ECO:0000313" key="1">
    <source>
        <dbReference type="EMBL" id="RAJ06772.1"/>
    </source>
</evidence>
<evidence type="ECO:0000313" key="2">
    <source>
        <dbReference type="Proteomes" id="UP000249547"/>
    </source>
</evidence>
<proteinExistence type="predicted"/>
<keyword evidence="2" id="KW-1185">Reference proteome</keyword>
<protein>
    <submittedName>
        <fullName evidence="1">Uncharacterized protein</fullName>
    </submittedName>
</protein>
<reference evidence="1 2" key="1">
    <citation type="submission" date="2018-06" db="EMBL/GenBank/DDBJ databases">
        <title>Genomic Encyclopedia of Archaeal and Bacterial Type Strains, Phase II (KMG-II): from individual species to whole genera.</title>
        <authorList>
            <person name="Goeker M."/>
        </authorList>
    </citation>
    <scope>NUCLEOTIDE SEQUENCE [LARGE SCALE GENOMIC DNA]</scope>
    <source>
        <strain evidence="1 2">DSM 23857</strain>
    </source>
</reference>
<organism evidence="1 2">
    <name type="scientific">Chitinophaga skermanii</name>
    <dbReference type="NCBI Taxonomy" id="331697"/>
    <lineage>
        <taxon>Bacteria</taxon>
        <taxon>Pseudomonadati</taxon>
        <taxon>Bacteroidota</taxon>
        <taxon>Chitinophagia</taxon>
        <taxon>Chitinophagales</taxon>
        <taxon>Chitinophagaceae</taxon>
        <taxon>Chitinophaga</taxon>
    </lineage>
</organism>
<dbReference type="AlphaFoldDB" id="A0A327QSV2"/>
<dbReference type="Proteomes" id="UP000249547">
    <property type="component" value="Unassembled WGS sequence"/>
</dbReference>
<accession>A0A327QSV2</accession>
<sequence>METYNRQENEKDDTHKIEIGCFAVASLRQSFEIMRVKLCFEC</sequence>
<dbReference type="EMBL" id="QLLL01000003">
    <property type="protein sequence ID" value="RAJ06772.1"/>
    <property type="molecule type" value="Genomic_DNA"/>
</dbReference>
<comment type="caution">
    <text evidence="1">The sequence shown here is derived from an EMBL/GenBank/DDBJ whole genome shotgun (WGS) entry which is preliminary data.</text>
</comment>
<name>A0A327QSV2_9BACT</name>